<evidence type="ECO:0000313" key="5">
    <source>
        <dbReference type="Proteomes" id="UP000325797"/>
    </source>
</evidence>
<evidence type="ECO:0000313" key="4">
    <source>
        <dbReference type="EMBL" id="QEX23005.1"/>
    </source>
</evidence>
<dbReference type="PANTHER" id="PTHR12215">
    <property type="entry name" value="PHOSPHOPANTETHEINE TRANSFERASE"/>
    <property type="match status" value="1"/>
</dbReference>
<evidence type="ECO:0000259" key="3">
    <source>
        <dbReference type="Pfam" id="PF01648"/>
    </source>
</evidence>
<organism evidence="4 5">
    <name type="scientific">Hypericibacter adhaerens</name>
    <dbReference type="NCBI Taxonomy" id="2602016"/>
    <lineage>
        <taxon>Bacteria</taxon>
        <taxon>Pseudomonadati</taxon>
        <taxon>Pseudomonadota</taxon>
        <taxon>Alphaproteobacteria</taxon>
        <taxon>Rhodospirillales</taxon>
        <taxon>Dongiaceae</taxon>
        <taxon>Hypericibacter</taxon>
    </lineage>
</organism>
<dbReference type="EMBL" id="CP042582">
    <property type="protein sequence ID" value="QEX23005.1"/>
    <property type="molecule type" value="Genomic_DNA"/>
</dbReference>
<name>A0A5J6N202_9PROT</name>
<reference evidence="4 5" key="1">
    <citation type="submission" date="2019-08" db="EMBL/GenBank/DDBJ databases">
        <title>Hyperibacter terrae gen. nov., sp. nov. and Hyperibacter viscosus sp. nov., two new members in the family Rhodospirillaceae isolated from the rhizosphere of Hypericum perforatum.</title>
        <authorList>
            <person name="Noviana Z."/>
        </authorList>
    </citation>
    <scope>NUCLEOTIDE SEQUENCE [LARGE SCALE GENOMIC DNA]</scope>
    <source>
        <strain evidence="4 5">R5959</strain>
    </source>
</reference>
<dbReference type="InterPro" id="IPR008278">
    <property type="entry name" value="4-PPantetheinyl_Trfase_dom"/>
</dbReference>
<dbReference type="PANTHER" id="PTHR12215:SF10">
    <property type="entry name" value="L-AMINOADIPATE-SEMIALDEHYDE DEHYDROGENASE-PHOSPHOPANTETHEINYL TRANSFERASE"/>
    <property type="match status" value="1"/>
</dbReference>
<comment type="similarity">
    <text evidence="1">Belongs to the P-Pant transferase superfamily. Gsp/Sfp/HetI/AcpT family.</text>
</comment>
<accession>A0A5J6N202</accession>
<gene>
    <name evidence="4" type="ORF">FRZ61_29400</name>
</gene>
<dbReference type="GO" id="GO:0005829">
    <property type="term" value="C:cytosol"/>
    <property type="evidence" value="ECO:0007669"/>
    <property type="project" value="TreeGrafter"/>
</dbReference>
<evidence type="ECO:0000256" key="2">
    <source>
        <dbReference type="ARBA" id="ARBA00022679"/>
    </source>
</evidence>
<dbReference type="GO" id="GO:0008897">
    <property type="term" value="F:holo-[acyl-carrier-protein] synthase activity"/>
    <property type="evidence" value="ECO:0007669"/>
    <property type="project" value="InterPro"/>
</dbReference>
<dbReference type="RefSeq" id="WP_151118438.1">
    <property type="nucleotide sequence ID" value="NZ_CP042582.1"/>
</dbReference>
<dbReference type="AlphaFoldDB" id="A0A5J6N202"/>
<dbReference type="Proteomes" id="UP000325797">
    <property type="component" value="Chromosome"/>
</dbReference>
<dbReference type="GO" id="GO:0000287">
    <property type="term" value="F:magnesium ion binding"/>
    <property type="evidence" value="ECO:0007669"/>
    <property type="project" value="InterPro"/>
</dbReference>
<dbReference type="Gene3D" id="3.90.470.20">
    <property type="entry name" value="4'-phosphopantetheinyl transferase domain"/>
    <property type="match status" value="2"/>
</dbReference>
<evidence type="ECO:0000256" key="1">
    <source>
        <dbReference type="ARBA" id="ARBA00010990"/>
    </source>
</evidence>
<dbReference type="Pfam" id="PF01648">
    <property type="entry name" value="ACPS"/>
    <property type="match status" value="1"/>
</dbReference>
<keyword evidence="2" id="KW-0808">Transferase</keyword>
<feature type="domain" description="4'-phosphopantetheinyl transferase" evidence="3">
    <location>
        <begin position="107"/>
        <end position="168"/>
    </location>
</feature>
<dbReference type="InterPro" id="IPR037143">
    <property type="entry name" value="4-PPantetheinyl_Trfase_dom_sf"/>
</dbReference>
<dbReference type="OrthoDB" id="9808281at2"/>
<proteinExistence type="inferred from homology"/>
<protein>
    <recommendedName>
        <fullName evidence="3">4'-phosphopantetheinyl transferase domain-containing protein</fullName>
    </recommendedName>
</protein>
<sequence length="237" mass="25615">MVGGAVSVAVVTPGTRTAEILLSRWVTREDQAHARRYRRPEAQARSLLAHAALRALLARQTARRRWVFRFDSTGKLRAMPTVGAAAAEVSLSHSKDMVACAVSHGGAIGIDIEAHRPRAYDAIARYGFGPGEQAQVARHGPAAFYRIWTLREAMGKATGEGLALAADGRDHIDAQPEQGCWTASHPAGSWGFAHYVLEPGYSLALAAPDTGNRWRSDRIEWIDLSAQSRSSGHLLSG</sequence>
<keyword evidence="5" id="KW-1185">Reference proteome</keyword>
<dbReference type="KEGG" id="hadh:FRZ61_29400"/>
<dbReference type="InterPro" id="IPR050559">
    <property type="entry name" value="P-Pant_transferase_sf"/>
</dbReference>
<dbReference type="SUPFAM" id="SSF56214">
    <property type="entry name" value="4'-phosphopantetheinyl transferase"/>
    <property type="match status" value="2"/>
</dbReference>
<dbReference type="GO" id="GO:0019878">
    <property type="term" value="P:lysine biosynthetic process via aminoadipic acid"/>
    <property type="evidence" value="ECO:0007669"/>
    <property type="project" value="TreeGrafter"/>
</dbReference>